<dbReference type="Proteomes" id="UP000215459">
    <property type="component" value="Unassembled WGS sequence"/>
</dbReference>
<organism evidence="2 3">
    <name type="scientific">Paludifilum halophilum</name>
    <dbReference type="NCBI Taxonomy" id="1642702"/>
    <lineage>
        <taxon>Bacteria</taxon>
        <taxon>Bacillati</taxon>
        <taxon>Bacillota</taxon>
        <taxon>Bacilli</taxon>
        <taxon>Bacillales</taxon>
        <taxon>Thermoactinomycetaceae</taxon>
        <taxon>Paludifilum</taxon>
    </lineage>
</organism>
<accession>A0A235B767</accession>
<evidence type="ECO:0000313" key="3">
    <source>
        <dbReference type="Proteomes" id="UP000215459"/>
    </source>
</evidence>
<sequence>MTGRKKWAVILLASVTLVGCSSGDGEQAGGSSPDFPDFVTSASAPAREAYQMAFEHPDVLTYMPCYCGCGETSGHKNNWNCFIKDQRENGEVIWDPMGAT</sequence>
<dbReference type="AlphaFoldDB" id="A0A235B767"/>
<dbReference type="OrthoDB" id="2654667at2"/>
<evidence type="ECO:0000313" key="2">
    <source>
        <dbReference type="EMBL" id="OYD07445.1"/>
    </source>
</evidence>
<keyword evidence="3" id="KW-1185">Reference proteome</keyword>
<evidence type="ECO:0000256" key="1">
    <source>
        <dbReference type="SAM" id="SignalP"/>
    </source>
</evidence>
<reference evidence="2 3" key="1">
    <citation type="submission" date="2017-07" db="EMBL/GenBank/DDBJ databases">
        <title>The genome sequence of Paludifilum halophilum highlights mechanisms for microbial adaptation to high salt environemnts.</title>
        <authorList>
            <person name="Belbahri L."/>
        </authorList>
    </citation>
    <scope>NUCLEOTIDE SEQUENCE [LARGE SCALE GENOMIC DNA]</scope>
    <source>
        <strain evidence="2 3">DSM 102817</strain>
    </source>
</reference>
<dbReference type="InterPro" id="IPR025673">
    <property type="entry name" value="PCYCGC"/>
</dbReference>
<gene>
    <name evidence="2" type="ORF">CHM34_11115</name>
</gene>
<dbReference type="PROSITE" id="PS51257">
    <property type="entry name" value="PROKAR_LIPOPROTEIN"/>
    <property type="match status" value="1"/>
</dbReference>
<feature type="signal peptide" evidence="1">
    <location>
        <begin position="1"/>
        <end position="23"/>
    </location>
</feature>
<dbReference type="EMBL" id="NOWF01000006">
    <property type="protein sequence ID" value="OYD07445.1"/>
    <property type="molecule type" value="Genomic_DNA"/>
</dbReference>
<proteinExistence type="predicted"/>
<name>A0A235B767_9BACL</name>
<dbReference type="Pfam" id="PF13798">
    <property type="entry name" value="PCYCGC"/>
    <property type="match status" value="1"/>
</dbReference>
<protein>
    <recommendedName>
        <fullName evidence="4">Lipoprotein</fullName>
    </recommendedName>
</protein>
<comment type="caution">
    <text evidence="2">The sequence shown here is derived from an EMBL/GenBank/DDBJ whole genome shotgun (WGS) entry which is preliminary data.</text>
</comment>
<feature type="chain" id="PRO_5039017773" description="Lipoprotein" evidence="1">
    <location>
        <begin position="24"/>
        <end position="100"/>
    </location>
</feature>
<evidence type="ECO:0008006" key="4">
    <source>
        <dbReference type="Google" id="ProtNLM"/>
    </source>
</evidence>
<keyword evidence="1" id="KW-0732">Signal</keyword>